<sequence length="296" mass="33606">MSGFIRRLCGMEKPTSYHSKARTPVYPNSDVERFKVPNKKVDWSVTYEYKPVEYTAPSVLKGPTWADPDFLDDLYKNIKFNSLDGSVNRKSFTGNYEIVDNKPQNPEGRTGISGRGLLGKWGPNHAADPIVTRWKRDDENNTVTDNKTKKKILQFVAIRRKDGDQDWAIPGGMVDAEETVSLTLKREFGEEALNTLEAPQEEKKKLESLLSDLFEKEGKLIYKGYMDDPRNTDNSWMETVAVNFHDESGESAGRLPLNAGDDAGSVRWMDIRKDLNLYANHISLLRQVASNHDASW</sequence>
<accession>A0ABP0G6H7</accession>
<dbReference type="Gene3D" id="3.90.79.10">
    <property type="entry name" value="Nucleoside Triphosphate Pyrophosphohydrolase"/>
    <property type="match status" value="1"/>
</dbReference>
<proteinExistence type="predicted"/>
<name>A0ABP0G6H7_CLALP</name>
<keyword evidence="3" id="KW-1185">Reference proteome</keyword>
<dbReference type="InterPro" id="IPR039989">
    <property type="entry name" value="NUDT9"/>
</dbReference>
<comment type="caution">
    <text evidence="2">The sequence shown here is derived from an EMBL/GenBank/DDBJ whole genome shotgun (WGS) entry which is preliminary data.</text>
</comment>
<dbReference type="PROSITE" id="PS51462">
    <property type="entry name" value="NUDIX"/>
    <property type="match status" value="1"/>
</dbReference>
<organism evidence="2 3">
    <name type="scientific">Clavelina lepadiformis</name>
    <name type="common">Light-bulb sea squirt</name>
    <name type="synonym">Ascidia lepadiformis</name>
    <dbReference type="NCBI Taxonomy" id="159417"/>
    <lineage>
        <taxon>Eukaryota</taxon>
        <taxon>Metazoa</taxon>
        <taxon>Chordata</taxon>
        <taxon>Tunicata</taxon>
        <taxon>Ascidiacea</taxon>
        <taxon>Aplousobranchia</taxon>
        <taxon>Clavelinidae</taxon>
        <taxon>Clavelina</taxon>
    </lineage>
</organism>
<evidence type="ECO:0000313" key="3">
    <source>
        <dbReference type="Proteomes" id="UP001642483"/>
    </source>
</evidence>
<dbReference type="Proteomes" id="UP001642483">
    <property type="component" value="Unassembled WGS sequence"/>
</dbReference>
<dbReference type="SUPFAM" id="SSF55811">
    <property type="entry name" value="Nudix"/>
    <property type="match status" value="1"/>
</dbReference>
<protein>
    <recommendedName>
        <fullName evidence="1">Nudix hydrolase domain-containing protein</fullName>
    </recommendedName>
</protein>
<dbReference type="Pfam" id="PF25969">
    <property type="entry name" value="NUDT9_N"/>
    <property type="match status" value="1"/>
</dbReference>
<dbReference type="PANTHER" id="PTHR13030">
    <property type="entry name" value="NUDIX HYDROLASE"/>
    <property type="match status" value="1"/>
</dbReference>
<dbReference type="CDD" id="cd03670">
    <property type="entry name" value="NUDIX_ADPRase_Nudt9"/>
    <property type="match status" value="1"/>
</dbReference>
<feature type="domain" description="Nudix hydrolase" evidence="1">
    <location>
        <begin position="134"/>
        <end position="291"/>
    </location>
</feature>
<evidence type="ECO:0000259" key="1">
    <source>
        <dbReference type="PROSITE" id="PS51462"/>
    </source>
</evidence>
<dbReference type="PANTHER" id="PTHR13030:SF8">
    <property type="entry name" value="ADP-RIBOSE PYROPHOSPHATASE, MITOCHONDRIAL"/>
    <property type="match status" value="1"/>
</dbReference>
<dbReference type="EMBL" id="CAWYQH010000102">
    <property type="protein sequence ID" value="CAK8686446.1"/>
    <property type="molecule type" value="Genomic_DNA"/>
</dbReference>
<reference evidence="2 3" key="1">
    <citation type="submission" date="2024-02" db="EMBL/GenBank/DDBJ databases">
        <authorList>
            <person name="Daric V."/>
            <person name="Darras S."/>
        </authorList>
    </citation>
    <scope>NUCLEOTIDE SEQUENCE [LARGE SCALE GENOMIC DNA]</scope>
</reference>
<dbReference type="InterPro" id="IPR015797">
    <property type="entry name" value="NUDIX_hydrolase-like_dom_sf"/>
</dbReference>
<dbReference type="Pfam" id="PF00293">
    <property type="entry name" value="NUDIX"/>
    <property type="match status" value="1"/>
</dbReference>
<dbReference type="InterPro" id="IPR000086">
    <property type="entry name" value="NUDIX_hydrolase_dom"/>
</dbReference>
<gene>
    <name evidence="2" type="ORF">CVLEPA_LOCUS18376</name>
</gene>
<evidence type="ECO:0000313" key="2">
    <source>
        <dbReference type="EMBL" id="CAK8686446.1"/>
    </source>
</evidence>